<dbReference type="AlphaFoldDB" id="A0A8T0RCX2"/>
<dbReference type="FunFam" id="3.40.50.720:FF:001049">
    <property type="entry name" value="NAD(P)-binding Rossmann-fold superfamily protein"/>
    <property type="match status" value="1"/>
</dbReference>
<protein>
    <recommendedName>
        <fullName evidence="2">NAD-dependent epimerase/dehydratase domain-containing protein</fullName>
    </recommendedName>
</protein>
<dbReference type="InterPro" id="IPR050425">
    <property type="entry name" value="NAD(P)_dehydrat-like"/>
</dbReference>
<dbReference type="PANTHER" id="PTHR10366">
    <property type="entry name" value="NAD DEPENDENT EPIMERASE/DEHYDRATASE"/>
    <property type="match status" value="1"/>
</dbReference>
<keyword evidence="1" id="KW-0560">Oxidoreductase</keyword>
<dbReference type="PANTHER" id="PTHR10366:SF653">
    <property type="entry name" value="OS08G0277200 PROTEIN"/>
    <property type="match status" value="1"/>
</dbReference>
<name>A0A8T0RCX2_PANVG</name>
<dbReference type="EMBL" id="CM029047">
    <property type="protein sequence ID" value="KAG2582955.1"/>
    <property type="molecule type" value="Genomic_DNA"/>
</dbReference>
<comment type="caution">
    <text evidence="3">The sequence shown here is derived from an EMBL/GenBank/DDBJ whole genome shotgun (WGS) entry which is preliminary data.</text>
</comment>
<dbReference type="Proteomes" id="UP000823388">
    <property type="component" value="Chromosome 6K"/>
</dbReference>
<dbReference type="InterPro" id="IPR036291">
    <property type="entry name" value="NAD(P)-bd_dom_sf"/>
</dbReference>
<reference evidence="3" key="1">
    <citation type="submission" date="2020-05" db="EMBL/GenBank/DDBJ databases">
        <title>WGS assembly of Panicum virgatum.</title>
        <authorList>
            <person name="Lovell J.T."/>
            <person name="Jenkins J."/>
            <person name="Shu S."/>
            <person name="Juenger T.E."/>
            <person name="Schmutz J."/>
        </authorList>
    </citation>
    <scope>NUCLEOTIDE SEQUENCE</scope>
    <source>
        <strain evidence="3">AP13</strain>
    </source>
</reference>
<evidence type="ECO:0000256" key="1">
    <source>
        <dbReference type="ARBA" id="ARBA00023002"/>
    </source>
</evidence>
<dbReference type="InterPro" id="IPR001509">
    <property type="entry name" value="Epimerase_deHydtase"/>
</dbReference>
<dbReference type="SUPFAM" id="SSF51735">
    <property type="entry name" value="NAD(P)-binding Rossmann-fold domains"/>
    <property type="match status" value="1"/>
</dbReference>
<evidence type="ECO:0000313" key="4">
    <source>
        <dbReference type="Proteomes" id="UP000823388"/>
    </source>
</evidence>
<evidence type="ECO:0000259" key="2">
    <source>
        <dbReference type="Pfam" id="PF01370"/>
    </source>
</evidence>
<keyword evidence="4" id="KW-1185">Reference proteome</keyword>
<organism evidence="3 4">
    <name type="scientific">Panicum virgatum</name>
    <name type="common">Blackwell switchgrass</name>
    <dbReference type="NCBI Taxonomy" id="38727"/>
    <lineage>
        <taxon>Eukaryota</taxon>
        <taxon>Viridiplantae</taxon>
        <taxon>Streptophyta</taxon>
        <taxon>Embryophyta</taxon>
        <taxon>Tracheophyta</taxon>
        <taxon>Spermatophyta</taxon>
        <taxon>Magnoliopsida</taxon>
        <taxon>Liliopsida</taxon>
        <taxon>Poales</taxon>
        <taxon>Poaceae</taxon>
        <taxon>PACMAD clade</taxon>
        <taxon>Panicoideae</taxon>
        <taxon>Panicodae</taxon>
        <taxon>Paniceae</taxon>
        <taxon>Panicinae</taxon>
        <taxon>Panicum</taxon>
        <taxon>Panicum sect. Hiantes</taxon>
    </lineage>
</organism>
<proteinExistence type="predicted"/>
<feature type="domain" description="NAD-dependent epimerase/dehydratase" evidence="2">
    <location>
        <begin position="19"/>
        <end position="228"/>
    </location>
</feature>
<dbReference type="Pfam" id="PF01370">
    <property type="entry name" value="Epimerase"/>
    <property type="match status" value="1"/>
</dbReference>
<dbReference type="GO" id="GO:0016616">
    <property type="term" value="F:oxidoreductase activity, acting on the CH-OH group of donors, NAD or NADP as acceptor"/>
    <property type="evidence" value="ECO:0007669"/>
    <property type="project" value="TreeGrafter"/>
</dbReference>
<gene>
    <name evidence="3" type="ORF">PVAP13_6KG144900</name>
</gene>
<dbReference type="CDD" id="cd08958">
    <property type="entry name" value="FR_SDR_e"/>
    <property type="match status" value="1"/>
</dbReference>
<sequence>MSAENAGNCAAASGHSHTVCVTGAGGFIASWLVKLLLEKGYTVRGTVRNPDDDSKNAHLRALEGAAERLTLMCADLLGMESLAAAFRGCQGVFHAASPVTDDPEKMIEPAVEGTKNVITAAADVGSVRRVVDLDYCKNTKNWYCYAKTVEEQAAWELAEQRQLDLVVVNPSLVLGPLLQPSVNSYASTWHILKYLNGSVKTYADAVQAYVHVRDVADAHARVYEEPSACGRYLCAGRVLHRGEVCRILAKMFPEYPVPTECKGGAGETKKGCRFSSRRLAELGVGVTPASLCLYDTVNSLQVKGLLPRRTTAAADPTVIS</sequence>
<evidence type="ECO:0000313" key="3">
    <source>
        <dbReference type="EMBL" id="KAG2582955.1"/>
    </source>
</evidence>
<dbReference type="Gene3D" id="3.40.50.720">
    <property type="entry name" value="NAD(P)-binding Rossmann-like Domain"/>
    <property type="match status" value="2"/>
</dbReference>
<accession>A0A8T0RCX2</accession>